<dbReference type="Gene3D" id="1.10.357.10">
    <property type="entry name" value="Tetracycline Repressor, domain 2"/>
    <property type="match status" value="1"/>
</dbReference>
<evidence type="ECO:0000313" key="5">
    <source>
        <dbReference type="Proteomes" id="UP001501407"/>
    </source>
</evidence>
<evidence type="ECO:0000259" key="3">
    <source>
        <dbReference type="PROSITE" id="PS50977"/>
    </source>
</evidence>
<accession>A0ABP9MTV0</accession>
<feature type="domain" description="HTH tetR-type" evidence="3">
    <location>
        <begin position="2"/>
        <end position="62"/>
    </location>
</feature>
<dbReference type="RefSeq" id="WP_194415096.1">
    <property type="nucleotide sequence ID" value="NZ_BAABKZ010000005.1"/>
</dbReference>
<gene>
    <name evidence="4" type="ORF">GCM10025760_37690</name>
</gene>
<dbReference type="Pfam" id="PF00440">
    <property type="entry name" value="TetR_N"/>
    <property type="match status" value="1"/>
</dbReference>
<organism evidence="4 5">
    <name type="scientific">Microbacterium yannicii</name>
    <dbReference type="NCBI Taxonomy" id="671622"/>
    <lineage>
        <taxon>Bacteria</taxon>
        <taxon>Bacillati</taxon>
        <taxon>Actinomycetota</taxon>
        <taxon>Actinomycetes</taxon>
        <taxon>Micrococcales</taxon>
        <taxon>Microbacteriaceae</taxon>
        <taxon>Microbacterium</taxon>
    </lineage>
</organism>
<dbReference type="Proteomes" id="UP001501407">
    <property type="component" value="Unassembled WGS sequence"/>
</dbReference>
<reference evidence="5" key="1">
    <citation type="journal article" date="2019" name="Int. J. Syst. Evol. Microbiol.">
        <title>The Global Catalogue of Microorganisms (GCM) 10K type strain sequencing project: providing services to taxonomists for standard genome sequencing and annotation.</title>
        <authorList>
            <consortium name="The Broad Institute Genomics Platform"/>
            <consortium name="The Broad Institute Genome Sequencing Center for Infectious Disease"/>
            <person name="Wu L."/>
            <person name="Ma J."/>
        </authorList>
    </citation>
    <scope>NUCLEOTIDE SEQUENCE [LARGE SCALE GENOMIC DNA]</scope>
    <source>
        <strain evidence="5">JCM 18959</strain>
    </source>
</reference>
<dbReference type="InterPro" id="IPR009057">
    <property type="entry name" value="Homeodomain-like_sf"/>
</dbReference>
<evidence type="ECO:0000256" key="1">
    <source>
        <dbReference type="ARBA" id="ARBA00023125"/>
    </source>
</evidence>
<feature type="DNA-binding region" description="H-T-H motif" evidence="2">
    <location>
        <begin position="25"/>
        <end position="44"/>
    </location>
</feature>
<keyword evidence="5" id="KW-1185">Reference proteome</keyword>
<dbReference type="PROSITE" id="PS50977">
    <property type="entry name" value="HTH_TETR_2"/>
    <property type="match status" value="1"/>
</dbReference>
<evidence type="ECO:0000256" key="2">
    <source>
        <dbReference type="PROSITE-ProRule" id="PRU00335"/>
    </source>
</evidence>
<dbReference type="InterPro" id="IPR001647">
    <property type="entry name" value="HTH_TetR"/>
</dbReference>
<keyword evidence="1 2" id="KW-0238">DNA-binding</keyword>
<sequence length="204" mass="22275">MSVARDRWLDEGVRVLEEQGSTGIRIDKIAARLGLSKGSFHHHFEGAEAYKLALLARVEQMSTVALQEASAHASSVENSPRAILTALIDLLDPAEGTIYRPELEVAVRSWSTVDPDARAVQQRIDQSRISALEAIWRPLVPTDAEAHVAALLPYLLAVGAAMVTPPVPSPQLREIFRLLVPLIPEHPDAGQDRRAPDAGSSWNM</sequence>
<dbReference type="SUPFAM" id="SSF46689">
    <property type="entry name" value="Homeodomain-like"/>
    <property type="match status" value="1"/>
</dbReference>
<proteinExistence type="predicted"/>
<evidence type="ECO:0000313" key="4">
    <source>
        <dbReference type="EMBL" id="GAA5100403.1"/>
    </source>
</evidence>
<protein>
    <submittedName>
        <fullName evidence="4">TetR/AcrR family transcriptional regulator</fullName>
    </submittedName>
</protein>
<name>A0ABP9MTV0_9MICO</name>
<dbReference type="EMBL" id="BAABKZ010000005">
    <property type="protein sequence ID" value="GAA5100403.1"/>
    <property type="molecule type" value="Genomic_DNA"/>
</dbReference>
<comment type="caution">
    <text evidence="4">The sequence shown here is derived from an EMBL/GenBank/DDBJ whole genome shotgun (WGS) entry which is preliminary data.</text>
</comment>